<feature type="coiled-coil region" evidence="5">
    <location>
        <begin position="116"/>
        <end position="150"/>
    </location>
</feature>
<dbReference type="KEGG" id="fln:FLA_2209"/>
<keyword evidence="2" id="KW-0812">Transmembrane</keyword>
<dbReference type="STRING" id="477680.SAMN05421788_106260"/>
<proteinExistence type="predicted"/>
<name>A0A173MF11_9BACT</name>
<organism evidence="8 9">
    <name type="scientific">Filimonas lacunae</name>
    <dbReference type="NCBI Taxonomy" id="477680"/>
    <lineage>
        <taxon>Bacteria</taxon>
        <taxon>Pseudomonadati</taxon>
        <taxon>Bacteroidota</taxon>
        <taxon>Chitinophagia</taxon>
        <taxon>Chitinophagales</taxon>
        <taxon>Chitinophagaceae</taxon>
        <taxon>Filimonas</taxon>
    </lineage>
</organism>
<dbReference type="GO" id="GO:0016020">
    <property type="term" value="C:membrane"/>
    <property type="evidence" value="ECO:0007669"/>
    <property type="project" value="UniProtKB-SubCell"/>
</dbReference>
<dbReference type="SUPFAM" id="SSF111369">
    <property type="entry name" value="HlyD-like secretion proteins"/>
    <property type="match status" value="3"/>
</dbReference>
<accession>A0A173MF11</accession>
<evidence type="ECO:0000259" key="6">
    <source>
        <dbReference type="Pfam" id="PF25917"/>
    </source>
</evidence>
<dbReference type="InterPro" id="IPR050739">
    <property type="entry name" value="MFP"/>
</dbReference>
<evidence type="ECO:0000313" key="9">
    <source>
        <dbReference type="Proteomes" id="UP000186917"/>
    </source>
</evidence>
<keyword evidence="4" id="KW-0472">Membrane</keyword>
<dbReference type="EMBL" id="FTOR01000006">
    <property type="protein sequence ID" value="SIT25209.1"/>
    <property type="molecule type" value="Genomic_DNA"/>
</dbReference>
<sequence>MKTIYSILFSVTAAAVFSSCSGEGTDNAQLEADVSPVIPKVNSTVMEIRVEDNQPVKKGDTLVILDDATFTIAVQQAEIALQQAQRSVNLAGINNSVAHVTVSNVSASSGAVAANLTAADAAIESAKAQLAVAERNYERYEKLLQQTSATRQQFDRVQVEKALAESGLQAAISQRNALLKQIDASKYQVANTQKQLSGTQENINLAGLAVKQAQANLDAAKLQLSYCTIVAPVDGIVSKKSVQVGQVVAVGTPLMAVANDKKVWVVANYKETQLANMRAGQEAEIEVDAYPDTTFIGKVESFSQATGARFSFLPADNATGNFVKVTQRIPVKIVLPQNHSEKYPLRAGMSVYVKVKTK</sequence>
<evidence type="ECO:0000256" key="1">
    <source>
        <dbReference type="ARBA" id="ARBA00004167"/>
    </source>
</evidence>
<comment type="subcellular location">
    <subcellularLocation>
        <location evidence="1">Membrane</location>
        <topology evidence="1">Single-pass membrane protein</topology>
    </subcellularLocation>
</comment>
<dbReference type="OrthoDB" id="9811754at2"/>
<dbReference type="PANTHER" id="PTHR30386:SF26">
    <property type="entry name" value="TRANSPORT PROTEIN COMB"/>
    <property type="match status" value="1"/>
</dbReference>
<dbReference type="RefSeq" id="WP_076380455.1">
    <property type="nucleotide sequence ID" value="NZ_AP017422.1"/>
</dbReference>
<evidence type="ECO:0000256" key="4">
    <source>
        <dbReference type="ARBA" id="ARBA00023136"/>
    </source>
</evidence>
<dbReference type="Pfam" id="PF25917">
    <property type="entry name" value="BSH_RND"/>
    <property type="match status" value="1"/>
</dbReference>
<feature type="domain" description="Multidrug resistance protein MdtA-like barrel-sandwich hybrid" evidence="6">
    <location>
        <begin position="175"/>
        <end position="257"/>
    </location>
</feature>
<dbReference type="InterPro" id="IPR058792">
    <property type="entry name" value="Beta-barrel_RND_2"/>
</dbReference>
<evidence type="ECO:0000256" key="3">
    <source>
        <dbReference type="ARBA" id="ARBA00022989"/>
    </source>
</evidence>
<dbReference type="AlphaFoldDB" id="A0A173MF11"/>
<keyword evidence="9" id="KW-1185">Reference proteome</keyword>
<dbReference type="Pfam" id="PF25954">
    <property type="entry name" value="Beta-barrel_RND_2"/>
    <property type="match status" value="1"/>
</dbReference>
<dbReference type="Proteomes" id="UP000186917">
    <property type="component" value="Unassembled WGS sequence"/>
</dbReference>
<dbReference type="PROSITE" id="PS51257">
    <property type="entry name" value="PROKAR_LIPOPROTEIN"/>
    <property type="match status" value="1"/>
</dbReference>
<keyword evidence="5" id="KW-0175">Coiled coil</keyword>
<evidence type="ECO:0000259" key="7">
    <source>
        <dbReference type="Pfam" id="PF25954"/>
    </source>
</evidence>
<dbReference type="GO" id="GO:0055085">
    <property type="term" value="P:transmembrane transport"/>
    <property type="evidence" value="ECO:0007669"/>
    <property type="project" value="InterPro"/>
</dbReference>
<gene>
    <name evidence="8" type="ORF">SAMN05421788_106260</name>
</gene>
<dbReference type="PANTHER" id="PTHR30386">
    <property type="entry name" value="MEMBRANE FUSION SUBUNIT OF EMRAB-TOLC MULTIDRUG EFFLUX PUMP"/>
    <property type="match status" value="1"/>
</dbReference>
<keyword evidence="3" id="KW-1133">Transmembrane helix</keyword>
<evidence type="ECO:0000256" key="5">
    <source>
        <dbReference type="SAM" id="Coils"/>
    </source>
</evidence>
<dbReference type="PRINTS" id="PR01490">
    <property type="entry name" value="RTXTOXIND"/>
</dbReference>
<dbReference type="Gene3D" id="2.40.50.100">
    <property type="match status" value="1"/>
</dbReference>
<protein>
    <submittedName>
        <fullName evidence="8">Membrane fusion protein, multidrug efflux system</fullName>
    </submittedName>
</protein>
<evidence type="ECO:0000256" key="2">
    <source>
        <dbReference type="ARBA" id="ARBA00022692"/>
    </source>
</evidence>
<feature type="domain" description="CusB-like beta-barrel" evidence="7">
    <location>
        <begin position="262"/>
        <end position="301"/>
    </location>
</feature>
<dbReference type="Gene3D" id="2.40.30.170">
    <property type="match status" value="1"/>
</dbReference>
<dbReference type="InterPro" id="IPR058625">
    <property type="entry name" value="MdtA-like_BSH"/>
</dbReference>
<reference evidence="9" key="1">
    <citation type="submission" date="2017-01" db="EMBL/GenBank/DDBJ databases">
        <authorList>
            <person name="Varghese N."/>
            <person name="Submissions S."/>
        </authorList>
    </citation>
    <scope>NUCLEOTIDE SEQUENCE [LARGE SCALE GENOMIC DNA]</scope>
    <source>
        <strain evidence="9">DSM 21054</strain>
    </source>
</reference>
<evidence type="ECO:0000313" key="8">
    <source>
        <dbReference type="EMBL" id="SIT25209.1"/>
    </source>
</evidence>